<dbReference type="HOGENOM" id="CLU_013253_0_1_1"/>
<evidence type="ECO:0000256" key="2">
    <source>
        <dbReference type="ARBA" id="ARBA00022750"/>
    </source>
</evidence>
<evidence type="ECO:0000256" key="4">
    <source>
        <dbReference type="RuleBase" id="RU000454"/>
    </source>
</evidence>
<evidence type="ECO:0000256" key="5">
    <source>
        <dbReference type="SAM" id="SignalP"/>
    </source>
</evidence>
<dbReference type="Pfam" id="PF00026">
    <property type="entry name" value="Asp"/>
    <property type="match status" value="1"/>
</dbReference>
<dbReference type="Gene3D" id="2.40.70.10">
    <property type="entry name" value="Acid Proteases"/>
    <property type="match status" value="2"/>
</dbReference>
<dbReference type="InterPro" id="IPR033121">
    <property type="entry name" value="PEPTIDASE_A1"/>
</dbReference>
<keyword evidence="3 4" id="KW-0378">Hydrolase</keyword>
<protein>
    <submittedName>
        <fullName evidence="7">Aspartic protease pep1</fullName>
    </submittedName>
</protein>
<dbReference type="GO" id="GO:0004190">
    <property type="term" value="F:aspartic-type endopeptidase activity"/>
    <property type="evidence" value="ECO:0007669"/>
    <property type="project" value="UniProtKB-KW"/>
</dbReference>
<dbReference type="InterPro" id="IPR001969">
    <property type="entry name" value="Aspartic_peptidase_AS"/>
</dbReference>
<dbReference type="InterPro" id="IPR021109">
    <property type="entry name" value="Peptidase_aspartic_dom_sf"/>
</dbReference>
<organism evidence="7">
    <name type="scientific">Talaromyces marneffei PM1</name>
    <dbReference type="NCBI Taxonomy" id="1077442"/>
    <lineage>
        <taxon>Eukaryota</taxon>
        <taxon>Fungi</taxon>
        <taxon>Dikarya</taxon>
        <taxon>Ascomycota</taxon>
        <taxon>Pezizomycotina</taxon>
        <taxon>Eurotiomycetes</taxon>
        <taxon>Eurotiomycetidae</taxon>
        <taxon>Eurotiales</taxon>
        <taxon>Trichocomaceae</taxon>
        <taxon>Talaromyces</taxon>
        <taxon>Talaromyces sect. Talaromyces</taxon>
    </lineage>
</organism>
<evidence type="ECO:0000256" key="1">
    <source>
        <dbReference type="ARBA" id="ARBA00007447"/>
    </source>
</evidence>
<feature type="signal peptide" evidence="5">
    <location>
        <begin position="1"/>
        <end position="17"/>
    </location>
</feature>
<evidence type="ECO:0000259" key="6">
    <source>
        <dbReference type="PROSITE" id="PS51767"/>
    </source>
</evidence>
<dbReference type="EMBL" id="JPOX01000004">
    <property type="protein sequence ID" value="KFX51641.1"/>
    <property type="molecule type" value="Genomic_DNA"/>
</dbReference>
<dbReference type="PANTHER" id="PTHR47966">
    <property type="entry name" value="BETA-SITE APP-CLEAVING ENZYME, ISOFORM A-RELATED"/>
    <property type="match status" value="1"/>
</dbReference>
<dbReference type="SUPFAM" id="SSF50630">
    <property type="entry name" value="Acid proteases"/>
    <property type="match status" value="1"/>
</dbReference>
<dbReference type="PRINTS" id="PR00792">
    <property type="entry name" value="PEPSIN"/>
</dbReference>
<keyword evidence="5" id="KW-0732">Signal</keyword>
<comment type="similarity">
    <text evidence="1 4">Belongs to the peptidase A1 family.</text>
</comment>
<keyword evidence="2 4" id="KW-0064">Aspartyl protease</keyword>
<dbReference type="AlphaFoldDB" id="A0A093VYC9"/>
<evidence type="ECO:0000313" key="7">
    <source>
        <dbReference type="EMBL" id="KFX51641.1"/>
    </source>
</evidence>
<dbReference type="PANTHER" id="PTHR47966:SF2">
    <property type="entry name" value="ASPERGILLOPEPSIN-1-RELATED"/>
    <property type="match status" value="1"/>
</dbReference>
<keyword evidence="4 7" id="KW-0645">Protease</keyword>
<reference evidence="7" key="2">
    <citation type="journal article" date="2014" name="PLoS Genet.">
        <title>Signature gene expression reveals novel clues to the molecular mechanisms of dimorphic transition in Penicillium marneffei.</title>
        <authorList>
            <person name="Yang E."/>
            <person name="Wang G."/>
            <person name="Cai J."/>
            <person name="Woo P.C."/>
            <person name="Lau S.K."/>
            <person name="Yuen K.-Y."/>
            <person name="Chow W.-N."/>
            <person name="Lin X."/>
        </authorList>
    </citation>
    <scope>NUCLEOTIDE SEQUENCE</scope>
    <source>
        <strain evidence="7">PM1</strain>
    </source>
</reference>
<accession>A0A093VYC9</accession>
<dbReference type="PROSITE" id="PS51767">
    <property type="entry name" value="PEPTIDASE_A1"/>
    <property type="match status" value="1"/>
</dbReference>
<reference key="1">
    <citation type="journal article" date="2014" name="PLoS Genet.">
        <title>Signature Gene Expression Reveals Novel Clues to the Molecular Mechanisms of Dimorphic Transition in Penicillium marneffei.</title>
        <authorList>
            <person name="Yang E."/>
            <person name="Wang G."/>
            <person name="Cai J."/>
            <person name="Woo P.C."/>
            <person name="Lau S.K."/>
            <person name="Yuen K.-Y."/>
            <person name="Chow W.-N."/>
            <person name="Lin X."/>
        </authorList>
    </citation>
    <scope>NUCLEOTIDE SEQUENCE [LARGE SCALE GENOMIC DNA]</scope>
    <source>
        <strain>PM1</strain>
    </source>
</reference>
<dbReference type="PROSITE" id="PS00141">
    <property type="entry name" value="ASP_PROTEASE"/>
    <property type="match status" value="1"/>
</dbReference>
<sequence>MVNFKTIISALLALAAAAPFPSNTNFSIQQVAVRVPPVHPAAIYARDYIRYGVKVPDHVALAARSGWIDSVVTTPFQHDVVYLTPIQVGGSSLQVYFDTASANLWVYTPQTPAVGSHATYNTQSGRLIPNYYWNSVNVEGVISRGRVFVDKVRVGNHLMYPLQAVQVVDDIEPVSAMYEPLRAYDGIFGLAFSKGNTVLPIKQKTFFDNIKEWLNEPLFAVYVKHGAPGGYDFGWTDPRKYKGDIVWEPVYADEGLWKISVNGYSIGDQSFSSTPFFAIIDTGTTLLLLQEDLVAEYYQKIPGSYNCEEAGGYIFPCSSIIPEFKLKIGQHIAVVPGEFIIYTATNSTHCFGGIQTSPQTGRNYLGNVFLKSQYVIFYDHPQRRPWIGIAAQA</sequence>
<gene>
    <name evidence="7" type="ORF">GQ26_0040760</name>
</gene>
<dbReference type="InterPro" id="IPR001461">
    <property type="entry name" value="Aspartic_peptidase_A1"/>
</dbReference>
<proteinExistence type="inferred from homology"/>
<comment type="caution">
    <text evidence="7">The sequence shown here is derived from an EMBL/GenBank/DDBJ whole genome shotgun (WGS) entry which is preliminary data.</text>
</comment>
<feature type="domain" description="Peptidase A1" evidence="6">
    <location>
        <begin position="82"/>
        <end position="390"/>
    </location>
</feature>
<dbReference type="eggNOG" id="KOG1339">
    <property type="taxonomic scope" value="Eukaryota"/>
</dbReference>
<feature type="chain" id="PRO_5001889319" evidence="5">
    <location>
        <begin position="18"/>
        <end position="393"/>
    </location>
</feature>
<dbReference type="GO" id="GO:0006508">
    <property type="term" value="P:proteolysis"/>
    <property type="evidence" value="ECO:0007669"/>
    <property type="project" value="UniProtKB-KW"/>
</dbReference>
<evidence type="ECO:0000256" key="3">
    <source>
        <dbReference type="ARBA" id="ARBA00022801"/>
    </source>
</evidence>
<name>A0A093VYC9_TALMA</name>